<proteinExistence type="predicted"/>
<dbReference type="EMBL" id="CP071137">
    <property type="protein sequence ID" value="QWY77988.1"/>
    <property type="molecule type" value="Genomic_DNA"/>
</dbReference>
<protein>
    <submittedName>
        <fullName evidence="2">Nucleotidyltransferase substrate binding protein</fullName>
    </submittedName>
</protein>
<name>A0A9E6MYW3_9PROT</name>
<evidence type="ECO:0000313" key="1">
    <source>
        <dbReference type="EMBL" id="QWY76968.1"/>
    </source>
</evidence>
<dbReference type="Pfam" id="PF08780">
    <property type="entry name" value="NTase_sub_bind"/>
    <property type="match status" value="1"/>
</dbReference>
<accession>A0A9E6MYW3</accession>
<dbReference type="InterPro" id="IPR010235">
    <property type="entry name" value="HepT"/>
</dbReference>
<dbReference type="NCBIfam" id="TIGR01987">
    <property type="entry name" value="HI0074"/>
    <property type="match status" value="1"/>
</dbReference>
<dbReference type="SUPFAM" id="SSF81593">
    <property type="entry name" value="Nucleotidyltransferase substrate binding subunit/domain"/>
    <property type="match status" value="1"/>
</dbReference>
<reference evidence="2" key="1">
    <citation type="submission" date="2021-02" db="EMBL/GenBank/DDBJ databases">
        <title>Comparative genomics of Ferrovum myxofaciens strains, predominant extremophile bacteria forming large biofilm stalactites in acid mine ecosystems.</title>
        <authorList>
            <person name="Burkartova K."/>
            <person name="Ridl J."/>
            <person name="Pajer P."/>
            <person name="Falteisek L."/>
        </authorList>
    </citation>
    <scope>NUCLEOTIDE SEQUENCE</scope>
    <source>
        <strain evidence="2">MI1III</strain>
    </source>
</reference>
<evidence type="ECO:0000313" key="3">
    <source>
        <dbReference type="Proteomes" id="UP000683551"/>
    </source>
</evidence>
<dbReference type="Proteomes" id="UP000683551">
    <property type="component" value="Chromosome"/>
</dbReference>
<gene>
    <name evidence="2" type="ORF">JZL65_02565</name>
    <name evidence="1" type="ORF">JZL65_10850</name>
</gene>
<sequence>MTSKAGEKTIALDINPLVNAIARLEEGLNDYRRNTTYTLIRDGLIQRFEFTYEIAHKMLKRYLESISPTPEEYDSMPFQDLIRSGNEQGLLLGDWPKWRGYRDMRSKTSHTYDEEIALEVVVNIPSFLDEARYFRDKLNQRLTR</sequence>
<dbReference type="EMBL" id="CP071137">
    <property type="protein sequence ID" value="QWY76968.1"/>
    <property type="molecule type" value="Genomic_DNA"/>
</dbReference>
<dbReference type="AlphaFoldDB" id="A0A9E6MYW3"/>
<dbReference type="RefSeq" id="WP_273144150.1">
    <property type="nucleotide sequence ID" value="NZ_CP053675.1"/>
</dbReference>
<evidence type="ECO:0000313" key="2">
    <source>
        <dbReference type="EMBL" id="QWY77988.1"/>
    </source>
</evidence>
<organism evidence="2 3">
    <name type="scientific">Ferrovum myxofaciens</name>
    <dbReference type="NCBI Taxonomy" id="416213"/>
    <lineage>
        <taxon>Bacteria</taxon>
        <taxon>Pseudomonadati</taxon>
        <taxon>Pseudomonadota</taxon>
        <taxon>Betaproteobacteria</taxon>
        <taxon>Ferrovales</taxon>
        <taxon>Ferrovaceae</taxon>
        <taxon>Ferrovum</taxon>
    </lineage>
</organism>
<dbReference type="Gene3D" id="1.20.120.330">
    <property type="entry name" value="Nucleotidyltransferases domain 2"/>
    <property type="match status" value="1"/>
</dbReference>